<keyword evidence="3" id="KW-1185">Reference proteome</keyword>
<gene>
    <name evidence="1" type="ORF">PCANC_20486</name>
    <name evidence="2" type="ORF">PCASD_17273</name>
</gene>
<proteinExistence type="predicted"/>
<reference evidence="3 4" key="1">
    <citation type="submission" date="2017-11" db="EMBL/GenBank/DDBJ databases">
        <title>De novo assembly and phasing of dikaryotic genomes from two isolates of Puccinia coronata f. sp. avenae, the causal agent of oat crown rust.</title>
        <authorList>
            <person name="Miller M.E."/>
            <person name="Zhang Y."/>
            <person name="Omidvar V."/>
            <person name="Sperschneider J."/>
            <person name="Schwessinger B."/>
            <person name="Raley C."/>
            <person name="Palmer J.M."/>
            <person name="Garnica D."/>
            <person name="Upadhyaya N."/>
            <person name="Rathjen J."/>
            <person name="Taylor J.M."/>
            <person name="Park R.F."/>
            <person name="Dodds P.N."/>
            <person name="Hirsch C.D."/>
            <person name="Kianian S.F."/>
            <person name="Figueroa M."/>
        </authorList>
    </citation>
    <scope>NUCLEOTIDE SEQUENCE [LARGE SCALE GENOMIC DNA]</scope>
    <source>
        <strain evidence="1">12NC29</strain>
        <strain evidence="2">12SD80</strain>
    </source>
</reference>
<evidence type="ECO:0000313" key="1">
    <source>
        <dbReference type="EMBL" id="PLW15396.1"/>
    </source>
</evidence>
<dbReference type="EMBL" id="PGCJ01000897">
    <property type="protein sequence ID" value="PLW15396.1"/>
    <property type="molecule type" value="Genomic_DNA"/>
</dbReference>
<protein>
    <submittedName>
        <fullName evidence="2">Uncharacterized protein</fullName>
    </submittedName>
</protein>
<evidence type="ECO:0000313" key="3">
    <source>
        <dbReference type="Proteomes" id="UP000235388"/>
    </source>
</evidence>
<dbReference type="Proteomes" id="UP000235392">
    <property type="component" value="Unassembled WGS sequence"/>
</dbReference>
<organism evidence="2 4">
    <name type="scientific">Puccinia coronata f. sp. avenae</name>
    <dbReference type="NCBI Taxonomy" id="200324"/>
    <lineage>
        <taxon>Eukaryota</taxon>
        <taxon>Fungi</taxon>
        <taxon>Dikarya</taxon>
        <taxon>Basidiomycota</taxon>
        <taxon>Pucciniomycotina</taxon>
        <taxon>Pucciniomycetes</taxon>
        <taxon>Pucciniales</taxon>
        <taxon>Pucciniaceae</taxon>
        <taxon>Puccinia</taxon>
    </lineage>
</organism>
<dbReference type="Proteomes" id="UP000235388">
    <property type="component" value="Unassembled WGS sequence"/>
</dbReference>
<dbReference type="AlphaFoldDB" id="A0A2N5U981"/>
<dbReference type="EMBL" id="PGCI01000200">
    <property type="protein sequence ID" value="PLW34305.1"/>
    <property type="molecule type" value="Genomic_DNA"/>
</dbReference>
<accession>A0A2N5U981</accession>
<name>A0A2N5U981_9BASI</name>
<evidence type="ECO:0000313" key="4">
    <source>
        <dbReference type="Proteomes" id="UP000235392"/>
    </source>
</evidence>
<evidence type="ECO:0000313" key="2">
    <source>
        <dbReference type="EMBL" id="PLW34305.1"/>
    </source>
</evidence>
<comment type="caution">
    <text evidence="2">The sequence shown here is derived from an EMBL/GenBank/DDBJ whole genome shotgun (WGS) entry which is preliminary data.</text>
</comment>
<sequence length="58" mass="6475">MAKNSPPWPYFPKTIWLAQKPLQALKGVKPDNTFKAEQNIITQATAEKALEKGSFSNT</sequence>